<proteinExistence type="predicted"/>
<evidence type="ECO:0000256" key="1">
    <source>
        <dbReference type="SAM" id="MobiDB-lite"/>
    </source>
</evidence>
<dbReference type="RefSeq" id="WP_076531252.1">
    <property type="nucleotide sequence ID" value="NZ_BMEH01000004.1"/>
</dbReference>
<gene>
    <name evidence="2" type="ORF">SAMN05421774_10469</name>
</gene>
<evidence type="ECO:0000313" key="3">
    <source>
        <dbReference type="Proteomes" id="UP000186141"/>
    </source>
</evidence>
<keyword evidence="3" id="KW-1185">Reference proteome</keyword>
<protein>
    <recommendedName>
        <fullName evidence="4">Excalibur calcium-binding domain-containing protein</fullName>
    </recommendedName>
</protein>
<reference evidence="2 3" key="1">
    <citation type="submission" date="2017-01" db="EMBL/GenBank/DDBJ databases">
        <authorList>
            <person name="Mah S.A."/>
            <person name="Swanson W.J."/>
            <person name="Moy G.W."/>
            <person name="Vacquier V.D."/>
        </authorList>
    </citation>
    <scope>NUCLEOTIDE SEQUENCE [LARGE SCALE GENOMIC DNA]</scope>
    <source>
        <strain evidence="2 3">DSM 26375</strain>
    </source>
</reference>
<evidence type="ECO:0008006" key="4">
    <source>
        <dbReference type="Google" id="ProtNLM"/>
    </source>
</evidence>
<dbReference type="STRING" id="1086013.SAMN05421774_10469"/>
<evidence type="ECO:0000313" key="2">
    <source>
        <dbReference type="EMBL" id="SIT00691.1"/>
    </source>
</evidence>
<dbReference type="PROSITE" id="PS51257">
    <property type="entry name" value="PROKAR_LIPOPROTEIN"/>
    <property type="match status" value="1"/>
</dbReference>
<name>A0A1N7NQV6_9RHOB</name>
<feature type="region of interest" description="Disordered" evidence="1">
    <location>
        <begin position="210"/>
        <end position="238"/>
    </location>
</feature>
<dbReference type="OrthoDB" id="7951357at2"/>
<accession>A0A1N7NQV6</accession>
<sequence>MHRLALTAVCLTALAACQPEVPDSARGVGFESYSDYMRRRDAQLADGGQPMVSGPAISTESVSASPIGGTLPTTPLATTPLATASALPEGARPRGDAPAGIRTEGGEMARSGISDEQEFSAVASRETIESDAERLRRQREQYVVVQPTALPQRSGDVGPNIAQFATSTSHAPGTKMYSRSGIRFRSYEQACAPFSSADLAQIEFLRRGGPQRDPMGVDPDGDGFACGWDPRPFRAGLN</sequence>
<organism evidence="2 3">
    <name type="scientific">Gemmobacter megaterium</name>
    <dbReference type="NCBI Taxonomy" id="1086013"/>
    <lineage>
        <taxon>Bacteria</taxon>
        <taxon>Pseudomonadati</taxon>
        <taxon>Pseudomonadota</taxon>
        <taxon>Alphaproteobacteria</taxon>
        <taxon>Rhodobacterales</taxon>
        <taxon>Paracoccaceae</taxon>
        <taxon>Gemmobacter</taxon>
    </lineage>
</organism>
<dbReference type="Proteomes" id="UP000186141">
    <property type="component" value="Unassembled WGS sequence"/>
</dbReference>
<dbReference type="EMBL" id="FTOT01000004">
    <property type="protein sequence ID" value="SIT00691.1"/>
    <property type="molecule type" value="Genomic_DNA"/>
</dbReference>
<dbReference type="AlphaFoldDB" id="A0A1N7NQV6"/>